<comment type="caution">
    <text evidence="5">The sequence shown here is derived from an EMBL/GenBank/DDBJ whole genome shotgun (WGS) entry which is preliminary data.</text>
</comment>
<dbReference type="EMBL" id="DRNB01000146">
    <property type="protein sequence ID" value="HHJ64046.1"/>
    <property type="molecule type" value="Genomic_DNA"/>
</dbReference>
<dbReference type="SUPFAM" id="SSF58104">
    <property type="entry name" value="Methyl-accepting chemotaxis protein (MCP) signaling domain"/>
    <property type="match status" value="1"/>
</dbReference>
<evidence type="ECO:0000256" key="3">
    <source>
        <dbReference type="SAM" id="Coils"/>
    </source>
</evidence>
<feature type="domain" description="Methyl-accepting transducer" evidence="4">
    <location>
        <begin position="1"/>
        <end position="91"/>
    </location>
</feature>
<feature type="coiled-coil region" evidence="3">
    <location>
        <begin position="2"/>
        <end position="29"/>
    </location>
</feature>
<organism evidence="5">
    <name type="scientific">Aquifex aeolicus</name>
    <dbReference type="NCBI Taxonomy" id="63363"/>
    <lineage>
        <taxon>Bacteria</taxon>
        <taxon>Pseudomonadati</taxon>
        <taxon>Aquificota</taxon>
        <taxon>Aquificia</taxon>
        <taxon>Aquificales</taxon>
        <taxon>Aquificaceae</taxon>
        <taxon>Aquifex</taxon>
    </lineage>
</organism>
<gene>
    <name evidence="5" type="ORF">ENJ61_03975</name>
</gene>
<dbReference type="PROSITE" id="PS50111">
    <property type="entry name" value="CHEMOTAXIS_TRANSDUC_2"/>
    <property type="match status" value="1"/>
</dbReference>
<dbReference type="InterPro" id="IPR004089">
    <property type="entry name" value="MCPsignal_dom"/>
</dbReference>
<accession>A0A7C5L6Z3</accession>
<dbReference type="AlphaFoldDB" id="A0A7C5L6Z3"/>
<keyword evidence="1 2" id="KW-0807">Transducer</keyword>
<evidence type="ECO:0000259" key="4">
    <source>
        <dbReference type="PROSITE" id="PS50111"/>
    </source>
</evidence>
<evidence type="ECO:0000313" key="5">
    <source>
        <dbReference type="EMBL" id="HHJ64046.1"/>
    </source>
</evidence>
<sequence>MAQEKISECVKYMEELSKLTENLMKIAKQSNLLALNAAIEAARVGESGKGFAVVASEFRKLADNTSKLSKEIKNIVEQLSETLKGEEEDVA</sequence>
<dbReference type="PANTHER" id="PTHR32089">
    <property type="entry name" value="METHYL-ACCEPTING CHEMOTAXIS PROTEIN MCPB"/>
    <property type="match status" value="1"/>
</dbReference>
<name>A0A7C5L6Z3_AQUAO</name>
<dbReference type="GO" id="GO:0007165">
    <property type="term" value="P:signal transduction"/>
    <property type="evidence" value="ECO:0007669"/>
    <property type="project" value="UniProtKB-KW"/>
</dbReference>
<keyword evidence="3" id="KW-0175">Coiled coil</keyword>
<dbReference type="Proteomes" id="UP000885792">
    <property type="component" value="Unassembled WGS sequence"/>
</dbReference>
<protein>
    <submittedName>
        <fullName evidence="5">Chemotaxis protein</fullName>
    </submittedName>
</protein>
<proteinExistence type="predicted"/>
<evidence type="ECO:0000256" key="2">
    <source>
        <dbReference type="PROSITE-ProRule" id="PRU00284"/>
    </source>
</evidence>
<dbReference type="PANTHER" id="PTHR32089:SF112">
    <property type="entry name" value="LYSOZYME-LIKE PROTEIN-RELATED"/>
    <property type="match status" value="1"/>
</dbReference>
<evidence type="ECO:0000256" key="1">
    <source>
        <dbReference type="ARBA" id="ARBA00023224"/>
    </source>
</evidence>
<dbReference type="Gene3D" id="1.10.287.950">
    <property type="entry name" value="Methyl-accepting chemotaxis protein"/>
    <property type="match status" value="1"/>
</dbReference>
<reference evidence="5" key="1">
    <citation type="journal article" date="2020" name="mSystems">
        <title>Genome- and Community-Level Interaction Insights into Carbon Utilization and Element Cycling Functions of Hydrothermarchaeota in Hydrothermal Sediment.</title>
        <authorList>
            <person name="Zhou Z."/>
            <person name="Liu Y."/>
            <person name="Xu W."/>
            <person name="Pan J."/>
            <person name="Luo Z.H."/>
            <person name="Li M."/>
        </authorList>
    </citation>
    <scope>NUCLEOTIDE SEQUENCE [LARGE SCALE GENOMIC DNA]</scope>
    <source>
        <strain evidence="5">HyVt-501</strain>
    </source>
</reference>
<dbReference type="Pfam" id="PF00015">
    <property type="entry name" value="MCPsignal"/>
    <property type="match status" value="1"/>
</dbReference>
<dbReference type="GO" id="GO:0016020">
    <property type="term" value="C:membrane"/>
    <property type="evidence" value="ECO:0007669"/>
    <property type="project" value="InterPro"/>
</dbReference>